<dbReference type="PANTHER" id="PTHR47642:SF5">
    <property type="entry name" value="ATP-DEPENDENT DNA HELICASE"/>
    <property type="match status" value="1"/>
</dbReference>
<name>A0A8H7KB53_BIOOC</name>
<gene>
    <name evidence="4" type="ORF">IM811_003679</name>
</gene>
<dbReference type="InterPro" id="IPR010285">
    <property type="entry name" value="DNA_helicase_pif1-like_DEAD"/>
</dbReference>
<dbReference type="Proteomes" id="UP000616885">
    <property type="component" value="Unassembled WGS sequence"/>
</dbReference>
<feature type="domain" description="Helitron helicase-like" evidence="3">
    <location>
        <begin position="89"/>
        <end position="305"/>
    </location>
</feature>
<keyword evidence="1" id="KW-0547">Nucleotide-binding</keyword>
<proteinExistence type="inferred from homology"/>
<dbReference type="InterPro" id="IPR027417">
    <property type="entry name" value="P-loop_NTPase"/>
</dbReference>
<dbReference type="Pfam" id="PF14214">
    <property type="entry name" value="Helitron_like_N"/>
    <property type="match status" value="1"/>
</dbReference>
<evidence type="ECO:0000259" key="2">
    <source>
        <dbReference type="Pfam" id="PF05970"/>
    </source>
</evidence>
<dbReference type="GO" id="GO:0006310">
    <property type="term" value="P:DNA recombination"/>
    <property type="evidence" value="ECO:0007669"/>
    <property type="project" value="UniProtKB-KW"/>
</dbReference>
<comment type="catalytic activity">
    <reaction evidence="1">
        <text>ATP + H2O = ADP + phosphate + H(+)</text>
        <dbReference type="Rhea" id="RHEA:13065"/>
        <dbReference type="ChEBI" id="CHEBI:15377"/>
        <dbReference type="ChEBI" id="CHEBI:15378"/>
        <dbReference type="ChEBI" id="CHEBI:30616"/>
        <dbReference type="ChEBI" id="CHEBI:43474"/>
        <dbReference type="ChEBI" id="CHEBI:456216"/>
        <dbReference type="EC" id="5.6.2.3"/>
    </reaction>
</comment>
<keyword evidence="1" id="KW-0233">DNA recombination</keyword>
<feature type="domain" description="DNA helicase Pif1-like DEAD-box helicase" evidence="2">
    <location>
        <begin position="953"/>
        <end position="1084"/>
    </location>
</feature>
<reference evidence="4" key="1">
    <citation type="submission" date="2020-10" db="EMBL/GenBank/DDBJ databases">
        <title>High-Quality Genome Resource of Clonostachys rosea strain S41 by Oxford Nanopore Long-Read Sequencing.</title>
        <authorList>
            <person name="Wang H."/>
        </authorList>
    </citation>
    <scope>NUCLEOTIDE SEQUENCE</scope>
    <source>
        <strain evidence="4">S41</strain>
    </source>
</reference>
<keyword evidence="1" id="KW-0067">ATP-binding</keyword>
<comment type="cofactor">
    <cofactor evidence="1">
        <name>Mg(2+)</name>
        <dbReference type="ChEBI" id="CHEBI:18420"/>
    </cofactor>
</comment>
<dbReference type="GO" id="GO:0016787">
    <property type="term" value="F:hydrolase activity"/>
    <property type="evidence" value="ECO:0007669"/>
    <property type="project" value="UniProtKB-KW"/>
</dbReference>
<dbReference type="GO" id="GO:0005524">
    <property type="term" value="F:ATP binding"/>
    <property type="evidence" value="ECO:0007669"/>
    <property type="project" value="UniProtKB-KW"/>
</dbReference>
<dbReference type="InterPro" id="IPR051055">
    <property type="entry name" value="PIF1_helicase"/>
</dbReference>
<dbReference type="GO" id="GO:0043139">
    <property type="term" value="F:5'-3' DNA helicase activity"/>
    <property type="evidence" value="ECO:0007669"/>
    <property type="project" value="UniProtKB-EC"/>
</dbReference>
<accession>A0A8H7KB53</accession>
<evidence type="ECO:0000313" key="4">
    <source>
        <dbReference type="EMBL" id="KAF9746774.1"/>
    </source>
</evidence>
<dbReference type="GO" id="GO:0000723">
    <property type="term" value="P:telomere maintenance"/>
    <property type="evidence" value="ECO:0007669"/>
    <property type="project" value="InterPro"/>
</dbReference>
<dbReference type="Pfam" id="PF05970">
    <property type="entry name" value="PIF1"/>
    <property type="match status" value="1"/>
</dbReference>
<keyword evidence="1" id="KW-0378">Hydrolase</keyword>
<protein>
    <recommendedName>
        <fullName evidence="1">ATP-dependent DNA helicase</fullName>
        <ecNumber evidence="1">5.6.2.3</ecNumber>
    </recommendedName>
</protein>
<dbReference type="InterPro" id="IPR025476">
    <property type="entry name" value="Helitron_helicase-like"/>
</dbReference>
<keyword evidence="1" id="KW-0347">Helicase</keyword>
<keyword evidence="1" id="KW-0227">DNA damage</keyword>
<comment type="similarity">
    <text evidence="1">Belongs to the helicase family.</text>
</comment>
<dbReference type="EC" id="5.6.2.3" evidence="1"/>
<evidence type="ECO:0000256" key="1">
    <source>
        <dbReference type="RuleBase" id="RU363044"/>
    </source>
</evidence>
<organism evidence="4 5">
    <name type="scientific">Bionectria ochroleuca</name>
    <name type="common">Gliocladium roseum</name>
    <dbReference type="NCBI Taxonomy" id="29856"/>
    <lineage>
        <taxon>Eukaryota</taxon>
        <taxon>Fungi</taxon>
        <taxon>Dikarya</taxon>
        <taxon>Ascomycota</taxon>
        <taxon>Pezizomycotina</taxon>
        <taxon>Sordariomycetes</taxon>
        <taxon>Hypocreomycetidae</taxon>
        <taxon>Hypocreales</taxon>
        <taxon>Bionectriaceae</taxon>
        <taxon>Clonostachys</taxon>
    </lineage>
</organism>
<dbReference type="PANTHER" id="PTHR47642">
    <property type="entry name" value="ATP-DEPENDENT DNA HELICASE"/>
    <property type="match status" value="1"/>
</dbReference>
<keyword evidence="1" id="KW-0234">DNA repair</keyword>
<comment type="caution">
    <text evidence="4">The sequence shown here is derived from an EMBL/GenBank/DDBJ whole genome shotgun (WGS) entry which is preliminary data.</text>
</comment>
<sequence>MQRGSNSPRGLSIELYISISRGENFADSFNPWFFAQIFPSLLPFGTDGPRLAEESTVITGGEGDTDIDEGAEASARSLLVSRNISLTAWAEAVLRRHSGRFTTYYIFTFLIFNLGVRSRNRRVSILSVSRKEFPAVERIIRSLSRERLDLAQRELELSGKTADEGIKGLLKSLSLYGFRQPMSREHRLSLRRKIKSLIVRYGVPAIWFTLNPNDITSPVKLRLAAYRTHNPEGAEAFLMSLDIAYKRARLAISDPVSSAIFFHREISLFFEYYIKVGGESVFGRISQYFGAVETNERGALHIYSLMWLQGNKQLSSVLADVRGEEGALYGDRIVEYVDSIFSEDLDQEAFYALRAERPVISDISRLMQDSQQFAASFDEEANFCAGAMQIYIYSPTCMKYSLGKQGRKGGDLYRFKALWKLVEKTAFDLDGVLRIRCIYNMVNRWNKAIATMALVYYLINYTTKVEDPVWKRVAAVNEILYTLGGEYERDGSEADLGSVAAGSEGRQNKTRLAASIAQVEVAAHLLGYQTEFSGSNVWMFANVSVLYCGRRCACGAGRSENILLEVYPHRGDILRNLCLYDYMSLVTLKRKANVGASAAAWGEIPFPDTAPFADKWMQGLRRPGKHAVVCLDGYLSMDFSQDDDAGPCHRRTAVQHLGLFVPWECFLSESLGDINDIWTRQKAALSRRLLFILENIQLLKRSAEDTKRDVKQWATCSGEDGRTAGLMEPGDGGDNGVGGRDEDMQASYRCGNIGDATRLIDVLRSASGANQITAGSSELLVMIHRLCCFQHAALGSTAELRAQIASEPGARTVALPGGPFTGFEVPAQRLLKSIKSQQISASRETEKMIQGIQDLTGNAAGRDAAVDTALSGFGVQDVQLTIADTEESLPNDGPMVSVQLALSTSFLAAGRKLAERFTLNRKQSVAFLLVCRQLDLIRGGENAQGQRASQLCQFIGGEGGTGKSRVIEALVELFSGKGISNRLLVTATSGTAAARINGITIHSACNFSKDASRMSADRDKDANEVRSSSSSSSRYINVSMLGARMLYMVNEQLCRLRGSTEDFGGIPIVLFCSDFHQFHPVQERSILLPSSAISWLEQDSFKVEQRHQHDKAHSLWRKFASVVVLDEQVRAAGDHELRKLLTRIRLGIQDQSDVDLLNTRCYQEGRQIPWETGITVVTPLNRNRWNLNIEATLVFQQQHKATLRIFISDHKWKDGQPTEEEALMILNHGDDSAIPVPAVFLFLPGMPVVVNNNTHQGLKLVNGASYTAVDAIVDKAFPGYRVSADTIIHFGPPAGILLAAETTQDFHFVGMPPGMILLTPMSVKMECQRKRPWQYHDVTRRGSPARRLLRAPTIRSKGEY</sequence>
<dbReference type="GO" id="GO:0006281">
    <property type="term" value="P:DNA repair"/>
    <property type="evidence" value="ECO:0007669"/>
    <property type="project" value="UniProtKB-KW"/>
</dbReference>
<evidence type="ECO:0000313" key="5">
    <source>
        <dbReference type="Proteomes" id="UP000616885"/>
    </source>
</evidence>
<evidence type="ECO:0000259" key="3">
    <source>
        <dbReference type="Pfam" id="PF14214"/>
    </source>
</evidence>
<dbReference type="Gene3D" id="3.40.50.300">
    <property type="entry name" value="P-loop containing nucleotide triphosphate hydrolases"/>
    <property type="match status" value="1"/>
</dbReference>
<dbReference type="EMBL" id="JADCTT010000011">
    <property type="protein sequence ID" value="KAF9746774.1"/>
    <property type="molecule type" value="Genomic_DNA"/>
</dbReference>